<dbReference type="GO" id="GO:0031123">
    <property type="term" value="P:RNA 3'-end processing"/>
    <property type="evidence" value="ECO:0007669"/>
    <property type="project" value="TreeGrafter"/>
</dbReference>
<comment type="cofactor">
    <cofactor evidence="1">
        <name>Mn(2+)</name>
        <dbReference type="ChEBI" id="CHEBI:29035"/>
    </cofactor>
</comment>
<keyword evidence="5" id="KW-0479">Metal-binding</keyword>
<dbReference type="Gene3D" id="3.30.70.1970">
    <property type="match status" value="1"/>
</dbReference>
<dbReference type="AlphaFoldDB" id="G0V175"/>
<evidence type="ECO:0000256" key="2">
    <source>
        <dbReference type="ARBA" id="ARBA00001946"/>
    </source>
</evidence>
<keyword evidence="6" id="KW-0460">Magnesium</keyword>
<dbReference type="Gene3D" id="3.30.460.50">
    <property type="match status" value="1"/>
</dbReference>
<dbReference type="VEuPathDB" id="TriTrypDB:TcIL3000.11.8500"/>
<name>G0V175_TRYCI</name>
<dbReference type="SUPFAM" id="SSF81301">
    <property type="entry name" value="Nucleotidyltransferase"/>
    <property type="match status" value="1"/>
</dbReference>
<comment type="catalytic activity">
    <reaction evidence="7">
        <text>RNA(n) + UTP = RNA(n)-3'-uridine ribonucleotide + diphosphate</text>
        <dbReference type="Rhea" id="RHEA:14785"/>
        <dbReference type="Rhea" id="RHEA-COMP:14527"/>
        <dbReference type="Rhea" id="RHEA-COMP:17348"/>
        <dbReference type="ChEBI" id="CHEBI:33019"/>
        <dbReference type="ChEBI" id="CHEBI:46398"/>
        <dbReference type="ChEBI" id="CHEBI:140395"/>
        <dbReference type="ChEBI" id="CHEBI:173116"/>
        <dbReference type="EC" id="2.7.7.52"/>
    </reaction>
</comment>
<dbReference type="Pfam" id="PF03828">
    <property type="entry name" value="PAP_assoc"/>
    <property type="match status" value="1"/>
</dbReference>
<dbReference type="PANTHER" id="PTHR12271">
    <property type="entry name" value="POLY A POLYMERASE CID PAP -RELATED"/>
    <property type="match status" value="1"/>
</dbReference>
<sequence length="527" mass="58898">MRRLLTFHFTKVGEKRGITLPWSSCLPDVGDKRWVGLGKSIVKLALASDTGRLAFDECNIVRQQLETLVQSVGYDANVFAFGGLVVMGLLEVGGDADFVGVADVEPGALEAGEIVSRLSREMRRLGLKSASLPRARVPVIKVDRVSKSLPGTSLHHLSTCGLFQFTRQLNDAECSSFKSRMKENHGAINVEWNSNQQFSTVEFKSTSELVAALTEVKRHESIDIPLRLPVDPRNGPEIYRLPFDFCFSSVGLRNSYLLSEALSKYVFSRHLLLLVKKWGRSSGVINSIDGLLASYAFTVMCTHFLIKVGVIPKISALRSTDEPQLLPFFPEYRSLHNGEGCNMAELGFLTAAFFEYYGSIFDYEKSVVCTTNVSLLKKTMRWEKSPGMETGKPPFFEFAIKDPYGLDNIGRNLDTEAAVYVKSAHSEALKTLLQEYADPEFAVNIITQSPPKPIRRNRTLASRGISSATCSPDQLEARHILKKVAFHERRRAMERFGERTARHTEEQRVVSSVAKDVLGWIKCDKTQ</sequence>
<organism evidence="9">
    <name type="scientific">Trypanosoma congolense (strain IL3000)</name>
    <dbReference type="NCBI Taxonomy" id="1068625"/>
    <lineage>
        <taxon>Eukaryota</taxon>
        <taxon>Discoba</taxon>
        <taxon>Euglenozoa</taxon>
        <taxon>Kinetoplastea</taxon>
        <taxon>Metakinetoplastina</taxon>
        <taxon>Trypanosomatida</taxon>
        <taxon>Trypanosomatidae</taxon>
        <taxon>Trypanosoma</taxon>
        <taxon>Nannomonas</taxon>
    </lineage>
</organism>
<dbReference type="PANTHER" id="PTHR12271:SF36">
    <property type="entry name" value="PAP-ASSOCIATED DOMAIN-CONTAINING PROTEIN"/>
    <property type="match status" value="1"/>
</dbReference>
<keyword evidence="4" id="KW-0808">Transferase</keyword>
<protein>
    <recommendedName>
        <fullName evidence="3">RNA uridylyltransferase</fullName>
        <ecNumber evidence="3">2.7.7.52</ecNumber>
    </recommendedName>
</protein>
<proteinExistence type="predicted"/>
<comment type="cofactor">
    <cofactor evidence="2">
        <name>Mg(2+)</name>
        <dbReference type="ChEBI" id="CHEBI:18420"/>
    </cofactor>
</comment>
<evidence type="ECO:0000256" key="3">
    <source>
        <dbReference type="ARBA" id="ARBA00012472"/>
    </source>
</evidence>
<reference evidence="9" key="1">
    <citation type="journal article" date="2012" name="Proc. Natl. Acad. Sci. U.S.A.">
        <title>Antigenic diversity is generated by distinct evolutionary mechanisms in African trypanosome species.</title>
        <authorList>
            <person name="Jackson A.P."/>
            <person name="Berry A."/>
            <person name="Aslett M."/>
            <person name="Allison H.C."/>
            <person name="Burton P."/>
            <person name="Vavrova-Anderson J."/>
            <person name="Brown R."/>
            <person name="Browne H."/>
            <person name="Corton N."/>
            <person name="Hauser H."/>
            <person name="Gamble J."/>
            <person name="Gilderthorp R."/>
            <person name="Marcello L."/>
            <person name="McQuillan J."/>
            <person name="Otto T.D."/>
            <person name="Quail M.A."/>
            <person name="Sanders M.J."/>
            <person name="van Tonder A."/>
            <person name="Ginger M.L."/>
            <person name="Field M.C."/>
            <person name="Barry J.D."/>
            <person name="Hertz-Fowler C."/>
            <person name="Berriman M."/>
        </authorList>
    </citation>
    <scope>NUCLEOTIDE SEQUENCE</scope>
    <source>
        <strain evidence="9">IL3000</strain>
    </source>
</reference>
<dbReference type="GO" id="GO:0005737">
    <property type="term" value="C:cytoplasm"/>
    <property type="evidence" value="ECO:0007669"/>
    <property type="project" value="UniProtKB-ARBA"/>
</dbReference>
<dbReference type="EMBL" id="HE575324">
    <property type="protein sequence ID" value="CCC95396.1"/>
    <property type="molecule type" value="Genomic_DNA"/>
</dbReference>
<feature type="domain" description="PAP-associated" evidence="8">
    <location>
        <begin position="345"/>
        <end position="408"/>
    </location>
</feature>
<evidence type="ECO:0000256" key="6">
    <source>
        <dbReference type="ARBA" id="ARBA00022842"/>
    </source>
</evidence>
<evidence type="ECO:0000256" key="5">
    <source>
        <dbReference type="ARBA" id="ARBA00022723"/>
    </source>
</evidence>
<evidence type="ECO:0000313" key="9">
    <source>
        <dbReference type="EMBL" id="CCC95396.1"/>
    </source>
</evidence>
<accession>G0V175</accession>
<dbReference type="InterPro" id="IPR002058">
    <property type="entry name" value="PAP_assoc"/>
</dbReference>
<dbReference type="GO" id="GO:0046872">
    <property type="term" value="F:metal ion binding"/>
    <property type="evidence" value="ECO:0007669"/>
    <property type="project" value="UniProtKB-KW"/>
</dbReference>
<dbReference type="EC" id="2.7.7.52" evidence="3"/>
<gene>
    <name evidence="9" type="ORF">TCIL3000_11_8500</name>
</gene>
<evidence type="ECO:0000256" key="4">
    <source>
        <dbReference type="ARBA" id="ARBA00022679"/>
    </source>
</evidence>
<evidence type="ECO:0000259" key="8">
    <source>
        <dbReference type="Pfam" id="PF03828"/>
    </source>
</evidence>
<evidence type="ECO:0000256" key="1">
    <source>
        <dbReference type="ARBA" id="ARBA00001936"/>
    </source>
</evidence>
<dbReference type="Gene3D" id="1.10.1410.10">
    <property type="match status" value="1"/>
</dbReference>
<dbReference type="InterPro" id="IPR043519">
    <property type="entry name" value="NT_sf"/>
</dbReference>
<dbReference type="FunFam" id="3.30.460.50:FF:000003">
    <property type="entry name" value="RNA polymerase I"/>
    <property type="match status" value="1"/>
</dbReference>
<dbReference type="GO" id="GO:0050265">
    <property type="term" value="F:RNA uridylyltransferase activity"/>
    <property type="evidence" value="ECO:0007669"/>
    <property type="project" value="UniProtKB-EC"/>
</dbReference>
<dbReference type="SUPFAM" id="SSF81631">
    <property type="entry name" value="PAP/OAS1 substrate-binding domain"/>
    <property type="match status" value="1"/>
</dbReference>
<evidence type="ECO:0000256" key="7">
    <source>
        <dbReference type="ARBA" id="ARBA00049105"/>
    </source>
</evidence>